<proteinExistence type="predicted"/>
<reference evidence="1 2" key="1">
    <citation type="submission" date="2016-10" db="EMBL/GenBank/DDBJ databases">
        <authorList>
            <person name="de Groot N.N."/>
        </authorList>
    </citation>
    <scope>NUCLEOTIDE SEQUENCE [LARGE SCALE GENOMIC DNA]</scope>
    <source>
        <strain evidence="1 2">Vu-144</strain>
    </source>
</reference>
<protein>
    <recommendedName>
        <fullName evidence="3">Methyltransferase domain-containing protein</fullName>
    </recommendedName>
</protein>
<name>A0A1H3W038_9BACT</name>
<dbReference type="Gene3D" id="3.40.50.150">
    <property type="entry name" value="Vaccinia Virus protein VP39"/>
    <property type="match status" value="1"/>
</dbReference>
<dbReference type="SUPFAM" id="SSF53335">
    <property type="entry name" value="S-adenosyl-L-methionine-dependent methyltransferases"/>
    <property type="match status" value="1"/>
</dbReference>
<dbReference type="Proteomes" id="UP000199041">
    <property type="component" value="Unassembled WGS sequence"/>
</dbReference>
<gene>
    <name evidence="1" type="ORF">SAMN05192529_10213</name>
</gene>
<dbReference type="InterPro" id="IPR029063">
    <property type="entry name" value="SAM-dependent_MTases_sf"/>
</dbReference>
<evidence type="ECO:0000313" key="2">
    <source>
        <dbReference type="Proteomes" id="UP000199041"/>
    </source>
</evidence>
<dbReference type="EMBL" id="FNQY01000002">
    <property type="protein sequence ID" value="SDZ80340.1"/>
    <property type="molecule type" value="Genomic_DNA"/>
</dbReference>
<accession>A0A1H3W038</accession>
<dbReference type="STRING" id="551991.SAMN05192529_10213"/>
<evidence type="ECO:0008006" key="3">
    <source>
        <dbReference type="Google" id="ProtNLM"/>
    </source>
</evidence>
<dbReference type="AlphaFoldDB" id="A0A1H3W038"/>
<sequence>MDLLKHGWSLMVSPDSWLVQIGYVNSFISGEPVDLFYNPVPWMNYSLFSFLAERINKNFEVFEFGSGNSTLFFAKHVRELYSIEYDKKWFDLISKKIIVQELNNVRYIYCELGNAYSNKIVQIDTFFDMVIIDGRQRVECAIRAYSKLKDSGVLILDDSDRVKYKEIFDFYQIKGFAFVTFSSVKPNGFGAEYSTIFYKKGENILGL</sequence>
<organism evidence="1 2">
    <name type="scientific">Arachidicoccus rhizosphaerae</name>
    <dbReference type="NCBI Taxonomy" id="551991"/>
    <lineage>
        <taxon>Bacteria</taxon>
        <taxon>Pseudomonadati</taxon>
        <taxon>Bacteroidota</taxon>
        <taxon>Chitinophagia</taxon>
        <taxon>Chitinophagales</taxon>
        <taxon>Chitinophagaceae</taxon>
        <taxon>Arachidicoccus</taxon>
    </lineage>
</organism>
<evidence type="ECO:0000313" key="1">
    <source>
        <dbReference type="EMBL" id="SDZ80340.1"/>
    </source>
</evidence>
<keyword evidence="2" id="KW-1185">Reference proteome</keyword>